<dbReference type="Gene3D" id="1.25.40.720">
    <property type="entry name" value="Telomere length regulation protein 2, C-terminal domain"/>
    <property type="match status" value="2"/>
</dbReference>
<evidence type="ECO:0000256" key="4">
    <source>
        <dbReference type="SAM" id="MobiDB-lite"/>
    </source>
</evidence>
<keyword evidence="3" id="KW-0963">Cytoplasm</keyword>
<evidence type="ECO:0000256" key="3">
    <source>
        <dbReference type="ARBA" id="ARBA00022490"/>
    </source>
</evidence>
<dbReference type="InterPro" id="IPR019337">
    <property type="entry name" value="Telomere_length_regulation_dom"/>
</dbReference>
<dbReference type="KEGG" id="som:SOMG_03862"/>
<evidence type="ECO:0000259" key="5">
    <source>
        <dbReference type="Pfam" id="PF10193"/>
    </source>
</evidence>
<name>A0AAE9WC92_9SCHI</name>
<dbReference type="GO" id="GO:0051879">
    <property type="term" value="F:Hsp90 protein binding"/>
    <property type="evidence" value="ECO:0007669"/>
    <property type="project" value="TreeGrafter"/>
</dbReference>
<dbReference type="GO" id="GO:0051083">
    <property type="term" value="P:'de novo' cotranslational protein folding"/>
    <property type="evidence" value="ECO:0007669"/>
    <property type="project" value="TreeGrafter"/>
</dbReference>
<evidence type="ECO:0000256" key="1">
    <source>
        <dbReference type="ARBA" id="ARBA00004496"/>
    </source>
</evidence>
<dbReference type="PANTHER" id="PTHR15830:SF10">
    <property type="entry name" value="TELOMERE LENGTH REGULATION PROTEIN TEL2 HOMOLOG"/>
    <property type="match status" value="1"/>
</dbReference>
<comment type="similarity">
    <text evidence="2">Belongs to the TEL2 family.</text>
</comment>
<gene>
    <name evidence="7" type="primary">tel2</name>
    <name evidence="7" type="ORF">SOMG_03862</name>
</gene>
<dbReference type="AlphaFoldDB" id="A0AAE9WC92"/>
<feature type="compositionally biased region" description="Low complexity" evidence="4">
    <location>
        <begin position="465"/>
        <end position="477"/>
    </location>
</feature>
<dbReference type="Pfam" id="PF10193">
    <property type="entry name" value="Telomere_reg-2"/>
    <property type="match status" value="1"/>
</dbReference>
<dbReference type="PANTHER" id="PTHR15830">
    <property type="entry name" value="TELOMERE LENGTH REGULATION PROTEIN TEL2 FAMILY MEMBER"/>
    <property type="match status" value="1"/>
</dbReference>
<dbReference type="EMBL" id="CP115612">
    <property type="protein sequence ID" value="WBW73258.1"/>
    <property type="molecule type" value="Genomic_DNA"/>
</dbReference>
<sequence>MNSIKSELSTCIGNARLKEILSSIESYIGLPEAENTALLHTIANNILPTFWETENGSSFIQDLLVNCFATFPGLKVLCARLDELIYDDQPNAGFIGTLYLDVVEASFKKMDLKKAQNTIMTSNLPESKKRSAWSSFTFFLGNFGIINSSAAFISKYNISKTYNVSSMAKYSEILSKKIANLLEHQNGSIITDFSDLYHYLLRPGQQKTAVYSLIPRLQTYSPSFQKLFRSLNTLDRNTFLTCLLLEFDKKYSASTSQNFENSESIPGALATLLRLNFLPSDFLQWLEFNWEIPLNLNLMRSVALSCSASYKKEENVKLKQTVHALFTTWSASHFLKAYSVVSQESLTIYLILMFSKLDKEFLHECSKSFLFTNGISNRLESLDESIRLHGMVLAEIVAKYSLVSENKSLKFDVPLMASPKATHLKNLTDLDDQFQSLDLLSSQLHPLKNEKKHTTNDEAVTARESSSISKSAKNNSNHFERNLDIDDLQPHDITDSESEDSADDPTLSQTKVDAPKYIQSLCRLLLDTESYNKQKVALEAAPGLIQRKSVFGTEVKDHAKWLLEILVGLQNRFDLPNFDGLQLSSLCNLLSACPEVCGPEICSILFIGDFSLRQKTLILSSIAMAAVSLANDENKLEFPTKKLPEALHNQFFSNTLDRLSFDFEKKLTMPIVEEYEDKIEGPKPLQTRIISRQREIESRRSSPKANKLSKIVDNSLFLLLTNGFMMAVKRSSFTDPLFLVYYLKTMGILFSQSCNSKLEGLSRMIDEYITVLTEVCRLKVESPEVNEALLFNFLAILELSPGPFLASQHGKSLLGFEAYTQFLFNSADSGEKVKSVAAMVLLEFEKRMKDYRTLALEKILDDSSNLSLGRFGLAGI</sequence>
<evidence type="ECO:0000256" key="2">
    <source>
        <dbReference type="ARBA" id="ARBA00006133"/>
    </source>
</evidence>
<dbReference type="Proteomes" id="UP001212411">
    <property type="component" value="Chromosome 2"/>
</dbReference>
<dbReference type="InterPro" id="IPR051970">
    <property type="entry name" value="TEL2_Regulation"/>
</dbReference>
<organism evidence="7 8">
    <name type="scientific">Schizosaccharomyces osmophilus</name>
    <dbReference type="NCBI Taxonomy" id="2545709"/>
    <lineage>
        <taxon>Eukaryota</taxon>
        <taxon>Fungi</taxon>
        <taxon>Dikarya</taxon>
        <taxon>Ascomycota</taxon>
        <taxon>Taphrinomycotina</taxon>
        <taxon>Schizosaccharomycetes</taxon>
        <taxon>Schizosaccharomycetales</taxon>
        <taxon>Schizosaccharomycetaceae</taxon>
        <taxon>Schizosaccharomyces</taxon>
    </lineage>
</organism>
<keyword evidence="8" id="KW-1185">Reference proteome</keyword>
<dbReference type="Pfam" id="PF25320">
    <property type="entry name" value="TELO2_ARM"/>
    <property type="match status" value="1"/>
</dbReference>
<dbReference type="GO" id="GO:0005829">
    <property type="term" value="C:cytosol"/>
    <property type="evidence" value="ECO:0007669"/>
    <property type="project" value="TreeGrafter"/>
</dbReference>
<dbReference type="RefSeq" id="XP_056037501.1">
    <property type="nucleotide sequence ID" value="XM_056182649.1"/>
</dbReference>
<dbReference type="GO" id="GO:0042162">
    <property type="term" value="F:telomeric DNA binding"/>
    <property type="evidence" value="ECO:0007669"/>
    <property type="project" value="TreeGrafter"/>
</dbReference>
<evidence type="ECO:0000313" key="8">
    <source>
        <dbReference type="Proteomes" id="UP001212411"/>
    </source>
</evidence>
<accession>A0AAE9WC92</accession>
<dbReference type="InterPro" id="IPR038528">
    <property type="entry name" value="TEL2_C_sf"/>
</dbReference>
<proteinExistence type="inferred from homology"/>
<dbReference type="InterPro" id="IPR057348">
    <property type="entry name" value="TELO2_ARM"/>
</dbReference>
<feature type="compositionally biased region" description="Basic and acidic residues" evidence="4">
    <location>
        <begin position="478"/>
        <end position="494"/>
    </location>
</feature>
<evidence type="ECO:0000259" key="6">
    <source>
        <dbReference type="Pfam" id="PF25320"/>
    </source>
</evidence>
<feature type="domain" description="TELO2 ARM repeat" evidence="6">
    <location>
        <begin position="307"/>
        <end position="394"/>
    </location>
</feature>
<protein>
    <submittedName>
        <fullName evidence="7">Tel2/Rad-5/Clk-2 family protein Tel2</fullName>
    </submittedName>
</protein>
<comment type="subcellular location">
    <subcellularLocation>
        <location evidence="1">Cytoplasm</location>
    </subcellularLocation>
</comment>
<dbReference type="GeneID" id="80877338"/>
<feature type="domain" description="Telomere length regulation protein conserved" evidence="5">
    <location>
        <begin position="515"/>
        <end position="626"/>
    </location>
</feature>
<evidence type="ECO:0000313" key="7">
    <source>
        <dbReference type="EMBL" id="WBW73258.1"/>
    </source>
</evidence>
<reference evidence="7 8" key="1">
    <citation type="journal article" date="2023" name="G3 (Bethesda)">
        <title>A high-quality reference genome for the fission yeast Schizosaccharomyces osmophilus.</title>
        <authorList>
            <person name="Jia G.S."/>
            <person name="Zhang W.C."/>
            <person name="Liang Y."/>
            <person name="Liu X.H."/>
            <person name="Rhind N."/>
            <person name="Pidoux A."/>
            <person name="Brysch-Herzberg M."/>
            <person name="Du L.L."/>
        </authorList>
    </citation>
    <scope>NUCLEOTIDE SEQUENCE [LARGE SCALE GENOMIC DNA]</scope>
    <source>
        <strain evidence="7 8">CBS 15793</strain>
    </source>
</reference>
<feature type="region of interest" description="Disordered" evidence="4">
    <location>
        <begin position="448"/>
        <end position="509"/>
    </location>
</feature>